<dbReference type="InterPro" id="IPR000210">
    <property type="entry name" value="BTB/POZ_dom"/>
</dbReference>
<dbReference type="PANTHER" id="PTHR24413">
    <property type="entry name" value="SPECKLE-TYPE POZ PROTEIN"/>
    <property type="match status" value="1"/>
</dbReference>
<dbReference type="InterPro" id="IPR011333">
    <property type="entry name" value="SKP1/BTB/POZ_sf"/>
</dbReference>
<dbReference type="AlphaFoldDB" id="A0A9C6TU35"/>
<keyword evidence="2" id="KW-1185">Reference proteome</keyword>
<dbReference type="KEGG" id="foc:113218321"/>
<name>A0A9C6TU35_FRAOC</name>
<dbReference type="SMART" id="SM00225">
    <property type="entry name" value="BTB"/>
    <property type="match status" value="1"/>
</dbReference>
<evidence type="ECO:0000313" key="2">
    <source>
        <dbReference type="Proteomes" id="UP000504606"/>
    </source>
</evidence>
<dbReference type="PROSITE" id="PS50097">
    <property type="entry name" value="BTB"/>
    <property type="match status" value="1"/>
</dbReference>
<dbReference type="RefSeq" id="XP_052120097.1">
    <property type="nucleotide sequence ID" value="XM_052264137.1"/>
</dbReference>
<dbReference type="GeneID" id="113218321"/>
<protein>
    <submittedName>
        <fullName evidence="3">Uncharacterized protein LOC113218321</fullName>
    </submittedName>
</protein>
<organism evidence="2 3">
    <name type="scientific">Frankliniella occidentalis</name>
    <name type="common">Western flower thrips</name>
    <name type="synonym">Euthrips occidentalis</name>
    <dbReference type="NCBI Taxonomy" id="133901"/>
    <lineage>
        <taxon>Eukaryota</taxon>
        <taxon>Metazoa</taxon>
        <taxon>Ecdysozoa</taxon>
        <taxon>Arthropoda</taxon>
        <taxon>Hexapoda</taxon>
        <taxon>Insecta</taxon>
        <taxon>Pterygota</taxon>
        <taxon>Neoptera</taxon>
        <taxon>Paraneoptera</taxon>
        <taxon>Thysanoptera</taxon>
        <taxon>Terebrantia</taxon>
        <taxon>Thripoidea</taxon>
        <taxon>Thripidae</taxon>
        <taxon>Frankliniella</taxon>
    </lineage>
</organism>
<evidence type="ECO:0000259" key="1">
    <source>
        <dbReference type="PROSITE" id="PS50097"/>
    </source>
</evidence>
<dbReference type="OrthoDB" id="6359943at2759"/>
<proteinExistence type="predicted"/>
<dbReference type="SUPFAM" id="SSF54695">
    <property type="entry name" value="POZ domain"/>
    <property type="match status" value="1"/>
</dbReference>
<sequence>MESSMSRLLLALSEQTCAVGAVEKGMVFLARVQSEDERVSFIPSLAYNQEDKSLSLSLGSIVYTMPSMVHCKMYRGMYHDRNLRKTPDAEAHVFLQSAQSKPNVLTLYPPPPPPQQHLVADADRVRRILVTRAACMREGGPGGQTVRLVPMGPRVLAETTVNRVQQVVNADGMERVKVEGGAKTITIAKSGTSACGNVIHRPILSLVDTVTIIFMVYDVATTRPTSGLGICLNQARLLGDLCDVKLVVDGVELDAHRTVLAARSPVLNKMLTGDYKEAREGRVELDLDGTSPAALRAAVDKFLEYLYTDRIQDWGDSEIDLLRLADLYMVPELRADCEVQLWGCDCQRALQVLHAVGLNEVISRKLRRRLTATVVQSMWRLRGDEAWDEFEKTYPVIVDSMFSMPAHPPENFVLDWSL</sequence>
<evidence type="ECO:0000313" key="3">
    <source>
        <dbReference type="RefSeq" id="XP_052120097.1"/>
    </source>
</evidence>
<gene>
    <name evidence="3" type="primary">LOC113218321</name>
</gene>
<dbReference type="Proteomes" id="UP000504606">
    <property type="component" value="Unplaced"/>
</dbReference>
<dbReference type="Gene3D" id="3.30.710.10">
    <property type="entry name" value="Potassium Channel Kv1.1, Chain A"/>
    <property type="match status" value="1"/>
</dbReference>
<dbReference type="CDD" id="cd18186">
    <property type="entry name" value="BTB_POZ_ZBTB_KLHL-like"/>
    <property type="match status" value="1"/>
</dbReference>
<accession>A0A9C6TU35</accession>
<dbReference type="Pfam" id="PF00651">
    <property type="entry name" value="BTB"/>
    <property type="match status" value="1"/>
</dbReference>
<feature type="domain" description="BTB" evidence="1">
    <location>
        <begin position="242"/>
        <end position="311"/>
    </location>
</feature>
<reference evidence="3" key="1">
    <citation type="submission" date="2025-08" db="UniProtKB">
        <authorList>
            <consortium name="RefSeq"/>
        </authorList>
    </citation>
    <scope>IDENTIFICATION</scope>
    <source>
        <tissue evidence="3">Whole organism</tissue>
    </source>
</reference>